<name>A0A6L8LX65_9VIBR</name>
<proteinExistence type="predicted"/>
<gene>
    <name evidence="1" type="ORF">GTG28_12690</name>
</gene>
<dbReference type="Proteomes" id="UP000478571">
    <property type="component" value="Unassembled WGS sequence"/>
</dbReference>
<keyword evidence="2" id="KW-1185">Reference proteome</keyword>
<organism evidence="1 2">
    <name type="scientific">Vibrio tetraodonis subsp. pristinus</name>
    <dbReference type="NCBI Taxonomy" id="2695891"/>
    <lineage>
        <taxon>Bacteria</taxon>
        <taxon>Pseudomonadati</taxon>
        <taxon>Pseudomonadota</taxon>
        <taxon>Gammaproteobacteria</taxon>
        <taxon>Vibrionales</taxon>
        <taxon>Vibrionaceae</taxon>
        <taxon>Vibrio</taxon>
    </lineage>
</organism>
<evidence type="ECO:0000313" key="1">
    <source>
        <dbReference type="EMBL" id="MYM60083.1"/>
    </source>
</evidence>
<accession>A0A6L8LX65</accession>
<comment type="caution">
    <text evidence="1">The sequence shown here is derived from an EMBL/GenBank/DDBJ whole genome shotgun (WGS) entry which is preliminary data.</text>
</comment>
<reference evidence="1 2" key="1">
    <citation type="submission" date="2020-01" db="EMBL/GenBank/DDBJ databases">
        <title>Draft Genome Sequence of Vibrio sp. strain OCN044, Isolated from a Healthy Coral at Palmyra Atoll.</title>
        <authorList>
            <person name="Videau P."/>
            <person name="Loughran R."/>
            <person name="Esquivel A."/>
            <person name="Deadmond M."/>
            <person name="Paddock B.E."/>
            <person name="Saw J.H."/>
            <person name="Ushijima B."/>
        </authorList>
    </citation>
    <scope>NUCLEOTIDE SEQUENCE [LARGE SCALE GENOMIC DNA]</scope>
    <source>
        <strain evidence="1 2">OCN044</strain>
    </source>
</reference>
<sequence length="137" mass="16257">MMSSHTRIAHCDLRNRPLDPYEMIKNKSQRLSWNQMSDADVYLDKAAVVAWFERLRDYSEETVKSIVIDGILESEFHNITFILRLVQGDDFRAMTSKETYQLIYDFVCEIPQGIRDWIDEKDYLMSRDVLALLSRNR</sequence>
<dbReference type="AlphaFoldDB" id="A0A6L8LX65"/>
<evidence type="ECO:0000313" key="2">
    <source>
        <dbReference type="Proteomes" id="UP000478571"/>
    </source>
</evidence>
<dbReference type="EMBL" id="WWEU01000004">
    <property type="protein sequence ID" value="MYM60083.1"/>
    <property type="molecule type" value="Genomic_DNA"/>
</dbReference>
<protein>
    <submittedName>
        <fullName evidence="1">Uncharacterized protein</fullName>
    </submittedName>
</protein>